<protein>
    <submittedName>
        <fullName evidence="2">Uncharacterized protein</fullName>
    </submittedName>
</protein>
<dbReference type="EMBL" id="PTIT01000013">
    <property type="protein sequence ID" value="PPK51348.1"/>
    <property type="molecule type" value="Genomic_DNA"/>
</dbReference>
<evidence type="ECO:0000313" key="3">
    <source>
        <dbReference type="Proteomes" id="UP000239446"/>
    </source>
</evidence>
<evidence type="ECO:0000313" key="2">
    <source>
        <dbReference type="EMBL" id="PPK54601.1"/>
    </source>
</evidence>
<evidence type="ECO:0000313" key="4">
    <source>
        <dbReference type="Proteomes" id="UP000239648"/>
    </source>
</evidence>
<gene>
    <name evidence="2" type="ORF">B0H24_101245</name>
    <name evidence="1" type="ORF">BY455_11345</name>
</gene>
<comment type="caution">
    <text evidence="2">The sequence shown here is derived from an EMBL/GenBank/DDBJ whole genome shotgun (WGS) entry which is preliminary data.</text>
</comment>
<dbReference type="Proteomes" id="UP000239446">
    <property type="component" value="Unassembled WGS sequence"/>
</dbReference>
<dbReference type="RefSeq" id="WP_104416225.1">
    <property type="nucleotide sequence ID" value="NZ_PTIT01000013.1"/>
</dbReference>
<reference evidence="1 4" key="1">
    <citation type="submission" date="2018-02" db="EMBL/GenBank/DDBJ databases">
        <title>Deep subsurface shale carbon reservoir microbial communities from Ohio and West Virginia, USA.</title>
        <authorList>
            <person name="Wrighton K."/>
        </authorList>
    </citation>
    <scope>NUCLEOTIDE SEQUENCE [LARGE SCALE GENOMIC DNA]</scope>
    <source>
        <strain evidence="1 4">UTICA-S1B6</strain>
    </source>
</reference>
<reference evidence="2 3" key="2">
    <citation type="submission" date="2018-02" db="EMBL/GenBank/DDBJ databases">
        <title>Subsurface microbial communities from deep shales in Ohio and West Virginia, USA.</title>
        <authorList>
            <person name="Wrighton K."/>
        </authorList>
    </citation>
    <scope>NUCLEOTIDE SEQUENCE [LARGE SCALE GENOMIC DNA]</scope>
    <source>
        <strain evidence="2 3">UTICA-S1B9</strain>
    </source>
</reference>
<keyword evidence="4" id="KW-1185">Reference proteome</keyword>
<dbReference type="AlphaFoldDB" id="A0A2S6G641"/>
<dbReference type="Proteomes" id="UP000239648">
    <property type="component" value="Unassembled WGS sequence"/>
</dbReference>
<proteinExistence type="predicted"/>
<accession>A0A2S6G641</accession>
<evidence type="ECO:0000313" key="1">
    <source>
        <dbReference type="EMBL" id="PPK51348.1"/>
    </source>
</evidence>
<dbReference type="OrthoDB" id="490334at2"/>
<dbReference type="EMBL" id="PTIU01000012">
    <property type="protein sequence ID" value="PPK54601.1"/>
    <property type="molecule type" value="Genomic_DNA"/>
</dbReference>
<sequence>MAVNRYRNHLVIYLEDKPYRGIVNGVKTMPSVNDYVIDAKPPSGGWPKVFAELEDNLKLLNDRPGMHALLLMDFDNDFESRKQNFDEILNGQSCKERVFLLGIDEKESEDLKATLQQSNNEAVGKRLLQHCPDETSVDWQNTHLRCNEHEIARMRTAGVFTWLFV</sequence>
<organism evidence="2 3">
    <name type="scientific">Marinobacter persicus</name>
    <dbReference type="NCBI Taxonomy" id="930118"/>
    <lineage>
        <taxon>Bacteria</taxon>
        <taxon>Pseudomonadati</taxon>
        <taxon>Pseudomonadota</taxon>
        <taxon>Gammaproteobacteria</taxon>
        <taxon>Pseudomonadales</taxon>
        <taxon>Marinobacteraceae</taxon>
        <taxon>Marinobacter</taxon>
    </lineage>
</organism>
<name>A0A2S6G641_9GAMM</name>